<evidence type="ECO:0000256" key="1">
    <source>
        <dbReference type="ARBA" id="ARBA00004123"/>
    </source>
</evidence>
<dbReference type="CTD" id="51295"/>
<evidence type="ECO:0000256" key="3">
    <source>
        <dbReference type="ARBA" id="ARBA00004496"/>
    </source>
</evidence>
<dbReference type="InterPro" id="IPR046448">
    <property type="entry name" value="ECSIT_N"/>
</dbReference>
<evidence type="ECO:0000256" key="7">
    <source>
        <dbReference type="ARBA" id="ARBA00022588"/>
    </source>
</evidence>
<dbReference type="RefSeq" id="XP_030376546.1">
    <property type="nucleotide sequence ID" value="XM_030520686.1"/>
</dbReference>
<evidence type="ECO:0000259" key="13">
    <source>
        <dbReference type="SMART" id="SM01284"/>
    </source>
</evidence>
<dbReference type="PANTHER" id="PTHR13113">
    <property type="entry name" value="ECSIT EVOLUTIONARILY CONSERVED SIGNALING INTERMEDIATE IN TOLL PATHWAYS"/>
    <property type="match status" value="1"/>
</dbReference>
<evidence type="ECO:0000256" key="5">
    <source>
        <dbReference type="ARBA" id="ARBA00019998"/>
    </source>
</evidence>
<keyword evidence="10" id="KW-0496">Mitochondrion</keyword>
<dbReference type="PANTHER" id="PTHR13113:SF1">
    <property type="entry name" value="EVOLUTIONARILY CONSERVED SIGNALING INTERMEDIATE IN TOLL PATHWAY, MITOCHONDRIAL"/>
    <property type="match status" value="1"/>
</dbReference>
<protein>
    <recommendedName>
        <fullName evidence="5">Evolutionarily conserved signaling intermediate in Toll pathway, mitochondrial</fullName>
    </recommendedName>
</protein>
<feature type="domain" description="ECSIT C-terminal" evidence="13">
    <location>
        <begin position="257"/>
        <end position="389"/>
    </location>
</feature>
<keyword evidence="8" id="KW-0391">Immunity</keyword>
<keyword evidence="7" id="KW-0399">Innate immunity</keyword>
<dbReference type="GO" id="GO:0045087">
    <property type="term" value="P:innate immune response"/>
    <property type="evidence" value="ECO:0007669"/>
    <property type="project" value="UniProtKB-KW"/>
</dbReference>
<evidence type="ECO:0000256" key="11">
    <source>
        <dbReference type="ARBA" id="ARBA00023242"/>
    </source>
</evidence>
<dbReference type="GO" id="GO:0007178">
    <property type="term" value="P:cell surface receptor protein serine/threonine kinase signaling pathway"/>
    <property type="evidence" value="ECO:0007669"/>
    <property type="project" value="TreeGrafter"/>
</dbReference>
<feature type="region of interest" description="Disordered" evidence="12">
    <location>
        <begin position="29"/>
        <end position="65"/>
    </location>
</feature>
<dbReference type="AlphaFoldDB" id="A0A6J2TIP6"/>
<keyword evidence="14" id="KW-1185">Reference proteome</keyword>
<keyword evidence="11" id="KW-0539">Nucleus</keyword>
<dbReference type="GeneID" id="115625581"/>
<keyword evidence="6" id="KW-0963">Cytoplasm</keyword>
<evidence type="ECO:0000313" key="14">
    <source>
        <dbReference type="Proteomes" id="UP000504634"/>
    </source>
</evidence>
<dbReference type="SMART" id="SM01284">
    <property type="entry name" value="ECSIT_Cterm"/>
    <property type="match status" value="1"/>
</dbReference>
<evidence type="ECO:0000256" key="8">
    <source>
        <dbReference type="ARBA" id="ARBA00022859"/>
    </source>
</evidence>
<organism evidence="14 15">
    <name type="scientific">Drosophila lebanonensis</name>
    <name type="common">Fruit fly</name>
    <name type="synonym">Scaptodrosophila lebanonensis</name>
    <dbReference type="NCBI Taxonomy" id="7225"/>
    <lineage>
        <taxon>Eukaryota</taxon>
        <taxon>Metazoa</taxon>
        <taxon>Ecdysozoa</taxon>
        <taxon>Arthropoda</taxon>
        <taxon>Hexapoda</taxon>
        <taxon>Insecta</taxon>
        <taxon>Pterygota</taxon>
        <taxon>Neoptera</taxon>
        <taxon>Endopterygota</taxon>
        <taxon>Diptera</taxon>
        <taxon>Brachycera</taxon>
        <taxon>Muscomorpha</taxon>
        <taxon>Ephydroidea</taxon>
        <taxon>Drosophilidae</taxon>
        <taxon>Scaptodrosophila</taxon>
    </lineage>
</organism>
<reference evidence="15" key="1">
    <citation type="submission" date="2025-08" db="UniProtKB">
        <authorList>
            <consortium name="RefSeq"/>
        </authorList>
    </citation>
    <scope>IDENTIFICATION</scope>
    <source>
        <strain evidence="15">11010-0011.00</strain>
        <tissue evidence="15">Whole body</tissue>
    </source>
</reference>
<proteinExistence type="inferred from homology"/>
<evidence type="ECO:0000256" key="10">
    <source>
        <dbReference type="ARBA" id="ARBA00023128"/>
    </source>
</evidence>
<accession>A0A6J2TIP6</accession>
<evidence type="ECO:0000256" key="6">
    <source>
        <dbReference type="ARBA" id="ARBA00022490"/>
    </source>
</evidence>
<gene>
    <name evidence="15" type="primary">LOC115625581</name>
</gene>
<comment type="subcellular location">
    <subcellularLocation>
        <location evidence="3">Cytoplasm</location>
    </subcellularLocation>
    <subcellularLocation>
        <location evidence="2">Mitochondrion</location>
    </subcellularLocation>
    <subcellularLocation>
        <location evidence="1">Nucleus</location>
    </subcellularLocation>
</comment>
<evidence type="ECO:0000256" key="12">
    <source>
        <dbReference type="SAM" id="MobiDB-lite"/>
    </source>
</evidence>
<evidence type="ECO:0000256" key="2">
    <source>
        <dbReference type="ARBA" id="ARBA00004173"/>
    </source>
</evidence>
<evidence type="ECO:0000313" key="15">
    <source>
        <dbReference type="RefSeq" id="XP_030376546.1"/>
    </source>
</evidence>
<dbReference type="InterPro" id="IPR010418">
    <property type="entry name" value="ECSIT"/>
</dbReference>
<dbReference type="OrthoDB" id="10064298at2759"/>
<keyword evidence="9" id="KW-0809">Transit peptide</keyword>
<evidence type="ECO:0000256" key="4">
    <source>
        <dbReference type="ARBA" id="ARBA00007674"/>
    </source>
</evidence>
<dbReference type="Proteomes" id="UP000504634">
    <property type="component" value="Unplaced"/>
</dbReference>
<dbReference type="InterPro" id="IPR029342">
    <property type="entry name" value="ECIST_C"/>
</dbReference>
<evidence type="ECO:0000256" key="9">
    <source>
        <dbReference type="ARBA" id="ARBA00022946"/>
    </source>
</evidence>
<dbReference type="Pfam" id="PF06239">
    <property type="entry name" value="ECSIT_N"/>
    <property type="match status" value="1"/>
</dbReference>
<dbReference type="GO" id="GO:0005634">
    <property type="term" value="C:nucleus"/>
    <property type="evidence" value="ECO:0007669"/>
    <property type="project" value="UniProtKB-SubCell"/>
</dbReference>
<dbReference type="Pfam" id="PF14784">
    <property type="entry name" value="ECSIT_C"/>
    <property type="match status" value="1"/>
</dbReference>
<name>A0A6J2TIP6_DROLE</name>
<dbReference type="GO" id="GO:0005739">
    <property type="term" value="C:mitochondrion"/>
    <property type="evidence" value="ECO:0007669"/>
    <property type="project" value="UniProtKB-SubCell"/>
</dbReference>
<comment type="similarity">
    <text evidence="4">Belongs to the ECSIT family.</text>
</comment>
<sequence length="428" mass="48761">MIRRMNCLMRLHGIYPNALCQRHAPANNRNYANQTGTPDDERAAGGNQQNSKNRTGGGGSKSLPVVRNPFTAAQEKTKGSYLTMVEIFAGRDVHRRNHVEFIYAALKHMAEFGVENDLEVYKALINVMPKGKFIPTNLFQSEFMHYPKQQQCIIDLLEQMEDNGVMPDYEMEAMLLNVFGKKGHPLRKYWRMMYWMPKFKNLSPWPLPDHVPDDTLEIAKLAVKRMCTVDLRSQVSVYETKNVKDAVDDTWIVSGMSAEQSKLLREHSQKKALYIEGPFLIWIRNRRINYFTLRADPDLELLASLDEQERQIDQDDVTNIEVPFFGRPPPRRHNQLGKVRSVHQQEDGTIFAICATGTSTKDSLLSWIRLLEANGNAALGGIPVLFRFTSTVPAKAVEIEGASEVPVPSDSRSKQNVRKSKIVKFNLI</sequence>